<keyword evidence="1" id="KW-0430">Lectin</keyword>
<keyword evidence="5" id="KW-1185">Reference proteome</keyword>
<evidence type="ECO:0000313" key="4">
    <source>
        <dbReference type="Ensembl" id="ENSAOCP00000003432.2"/>
    </source>
</evidence>
<dbReference type="PROSITE" id="PS50041">
    <property type="entry name" value="C_TYPE_LECTIN_2"/>
    <property type="match status" value="1"/>
</dbReference>
<dbReference type="Proteomes" id="UP001501940">
    <property type="component" value="Chromosome 4"/>
</dbReference>
<dbReference type="AlphaFoldDB" id="A0A3Q1AQ22"/>
<evidence type="ECO:0000313" key="5">
    <source>
        <dbReference type="Proteomes" id="UP001501940"/>
    </source>
</evidence>
<dbReference type="GeneTree" id="ENSGT01020000230338"/>
<dbReference type="InterPro" id="IPR016186">
    <property type="entry name" value="C-type_lectin-like/link_sf"/>
</dbReference>
<reference evidence="4 5" key="1">
    <citation type="submission" date="2022-01" db="EMBL/GenBank/DDBJ databases">
        <title>A chromosome-scale genome assembly of the false clownfish, Amphiprion ocellaris.</title>
        <authorList>
            <person name="Ryu T."/>
        </authorList>
    </citation>
    <scope>NUCLEOTIDE SEQUENCE [LARGE SCALE GENOMIC DNA]</scope>
</reference>
<dbReference type="InterPro" id="IPR016187">
    <property type="entry name" value="CTDL_fold"/>
</dbReference>
<organism evidence="4 5">
    <name type="scientific">Amphiprion ocellaris</name>
    <name type="common">Clown anemonefish</name>
    <dbReference type="NCBI Taxonomy" id="80972"/>
    <lineage>
        <taxon>Eukaryota</taxon>
        <taxon>Metazoa</taxon>
        <taxon>Chordata</taxon>
        <taxon>Craniata</taxon>
        <taxon>Vertebrata</taxon>
        <taxon>Euteleostomi</taxon>
        <taxon>Actinopterygii</taxon>
        <taxon>Neopterygii</taxon>
        <taxon>Teleostei</taxon>
        <taxon>Neoteleostei</taxon>
        <taxon>Acanthomorphata</taxon>
        <taxon>Ovalentaria</taxon>
        <taxon>Pomacentridae</taxon>
        <taxon>Amphiprion</taxon>
    </lineage>
</organism>
<feature type="domain" description="C-type lectin" evidence="3">
    <location>
        <begin position="24"/>
        <end position="136"/>
    </location>
</feature>
<dbReference type="SUPFAM" id="SSF56436">
    <property type="entry name" value="C-type lectin-like"/>
    <property type="match status" value="1"/>
</dbReference>
<name>A0A3Q1AQ22_AMPOC</name>
<reference evidence="4" key="3">
    <citation type="submission" date="2025-09" db="UniProtKB">
        <authorList>
            <consortium name="Ensembl"/>
        </authorList>
    </citation>
    <scope>IDENTIFICATION</scope>
</reference>
<proteinExistence type="predicted"/>
<dbReference type="SMART" id="SM00034">
    <property type="entry name" value="CLECT"/>
    <property type="match status" value="1"/>
</dbReference>
<dbReference type="GO" id="GO:0030246">
    <property type="term" value="F:carbohydrate binding"/>
    <property type="evidence" value="ECO:0007669"/>
    <property type="project" value="UniProtKB-KW"/>
</dbReference>
<dbReference type="Pfam" id="PF00059">
    <property type="entry name" value="Lectin_C"/>
    <property type="match status" value="1"/>
</dbReference>
<dbReference type="InterPro" id="IPR050111">
    <property type="entry name" value="C-type_lectin/snaclec_domain"/>
</dbReference>
<evidence type="ECO:0000259" key="3">
    <source>
        <dbReference type="PROSITE" id="PS50041"/>
    </source>
</evidence>
<sequence length="141" mass="16398">TLENNIQVLSCVFLQAQHFGWVHFSDSVYYVSSTMKNWQESRDDCIQKGADLVIINSREEQNFVVQLQKNLWIGLTDATREGVWKWVDGTPPNMSYWSTHEPNGATNENCVEVNNFYQEKSWNDVACSSQHYWICEKKVSP</sequence>
<evidence type="ECO:0000256" key="1">
    <source>
        <dbReference type="ARBA" id="ARBA00022734"/>
    </source>
</evidence>
<dbReference type="InterPro" id="IPR018378">
    <property type="entry name" value="C-type_lectin_CS"/>
</dbReference>
<keyword evidence="2" id="KW-1015">Disulfide bond</keyword>
<dbReference type="OMA" id="VNTINDQ"/>
<dbReference type="InterPro" id="IPR001304">
    <property type="entry name" value="C-type_lectin-like"/>
</dbReference>
<dbReference type="InterPro" id="IPR033989">
    <property type="entry name" value="CD209-like_CTLD"/>
</dbReference>
<dbReference type="CDD" id="cd03590">
    <property type="entry name" value="CLECT_DC-SIGN_like"/>
    <property type="match status" value="1"/>
</dbReference>
<dbReference type="Gene3D" id="3.10.100.10">
    <property type="entry name" value="Mannose-Binding Protein A, subunit A"/>
    <property type="match status" value="1"/>
</dbReference>
<evidence type="ECO:0000256" key="2">
    <source>
        <dbReference type="ARBA" id="ARBA00023157"/>
    </source>
</evidence>
<dbReference type="PROSITE" id="PS00615">
    <property type="entry name" value="C_TYPE_LECTIN_1"/>
    <property type="match status" value="1"/>
</dbReference>
<accession>A0A3Q1AQ22</accession>
<protein>
    <recommendedName>
        <fullName evidence="3">C-type lectin domain-containing protein</fullName>
    </recommendedName>
</protein>
<dbReference type="Ensembl" id="ENSAOCT00000009800.2">
    <property type="protein sequence ID" value="ENSAOCP00000003432.2"/>
    <property type="gene ID" value="ENSAOCG00000006714.2"/>
</dbReference>
<dbReference type="PANTHER" id="PTHR22803">
    <property type="entry name" value="MANNOSE, PHOSPHOLIPASE, LECTIN RECEPTOR RELATED"/>
    <property type="match status" value="1"/>
</dbReference>
<reference evidence="4" key="2">
    <citation type="submission" date="2025-08" db="UniProtKB">
        <authorList>
            <consortium name="Ensembl"/>
        </authorList>
    </citation>
    <scope>IDENTIFICATION</scope>
</reference>